<accession>A0A5K7XI66</accession>
<protein>
    <submittedName>
        <fullName evidence="1">Uncharacterized protein</fullName>
    </submittedName>
</protein>
<reference evidence="2" key="1">
    <citation type="submission" date="2019-10" db="EMBL/GenBank/DDBJ databases">
        <title>Lacipirellula parvula gen. nov., sp. nov., representing a lineage of planctomycetes widespread in freshwater anoxic habitats, and description of the family Lacipirellulaceae.</title>
        <authorList>
            <person name="Dedysh S.N."/>
            <person name="Kulichevskaya I.S."/>
            <person name="Beletsky A.V."/>
            <person name="Rakitin A.L."/>
            <person name="Mardanov A.V."/>
            <person name="Ivanova A.A."/>
            <person name="Saltykova V.X."/>
            <person name="Rijpstra W.I.C."/>
            <person name="Sinninghe Damste J.S."/>
            <person name="Ravin N.V."/>
        </authorList>
    </citation>
    <scope>NUCLEOTIDE SEQUENCE [LARGE SCALE GENOMIC DNA]</scope>
    <source>
        <strain evidence="2">PX69</strain>
    </source>
</reference>
<dbReference type="Proteomes" id="UP000326837">
    <property type="component" value="Chromosome"/>
</dbReference>
<sequence length="71" mass="7069">MAAGERERPASRGAHLAAGVSPRVVAATVGGHAANARRERTGLNGCGGMASGVQGRVQRGVVGGRSGRYGK</sequence>
<evidence type="ECO:0000313" key="1">
    <source>
        <dbReference type="EMBL" id="BBO32639.1"/>
    </source>
</evidence>
<proteinExistence type="predicted"/>
<keyword evidence="2" id="KW-1185">Reference proteome</keyword>
<organism evidence="1 2">
    <name type="scientific">Lacipirellula parvula</name>
    <dbReference type="NCBI Taxonomy" id="2650471"/>
    <lineage>
        <taxon>Bacteria</taxon>
        <taxon>Pseudomonadati</taxon>
        <taxon>Planctomycetota</taxon>
        <taxon>Planctomycetia</taxon>
        <taxon>Pirellulales</taxon>
        <taxon>Lacipirellulaceae</taxon>
        <taxon>Lacipirellula</taxon>
    </lineage>
</organism>
<dbReference type="KEGG" id="lpav:PLANPX_2251"/>
<dbReference type="AlphaFoldDB" id="A0A5K7XI66"/>
<dbReference type="EMBL" id="AP021861">
    <property type="protein sequence ID" value="BBO32639.1"/>
    <property type="molecule type" value="Genomic_DNA"/>
</dbReference>
<name>A0A5K7XI66_9BACT</name>
<gene>
    <name evidence="1" type="ORF">PLANPX_2251</name>
</gene>
<evidence type="ECO:0000313" key="2">
    <source>
        <dbReference type="Proteomes" id="UP000326837"/>
    </source>
</evidence>